<sequence>MSYPSKSSSSNDVASGQSGRYTVAPQAIQSAIATHQYKAQINKFAPPPEIAKQQMEIQEASAAYFSGKITGPEFDAICDRIQDAGRAYDKRIADLEARREAGEAKHVDWYKEIYGYTDEEAEGIIRYRQDLGDIQRANEARNRSRVLQQSRHGRGH</sequence>
<keyword evidence="2" id="KW-1185">Reference proteome</keyword>
<name>A0A4Z0A6F1_9AGAM</name>
<gene>
    <name evidence="1" type="ORF">EWM64_g2772</name>
</gene>
<comment type="caution">
    <text evidence="1">The sequence shown here is derived from an EMBL/GenBank/DDBJ whole genome shotgun (WGS) entry which is preliminary data.</text>
</comment>
<accession>A0A4Z0A6F1</accession>
<dbReference type="Proteomes" id="UP000298061">
    <property type="component" value="Unassembled WGS sequence"/>
</dbReference>
<organism evidence="1 2">
    <name type="scientific">Hericium alpestre</name>
    <dbReference type="NCBI Taxonomy" id="135208"/>
    <lineage>
        <taxon>Eukaryota</taxon>
        <taxon>Fungi</taxon>
        <taxon>Dikarya</taxon>
        <taxon>Basidiomycota</taxon>
        <taxon>Agaricomycotina</taxon>
        <taxon>Agaricomycetes</taxon>
        <taxon>Russulales</taxon>
        <taxon>Hericiaceae</taxon>
        <taxon>Hericium</taxon>
    </lineage>
</organism>
<protein>
    <submittedName>
        <fullName evidence="1">Uncharacterized protein</fullName>
    </submittedName>
</protein>
<reference evidence="1 2" key="1">
    <citation type="submission" date="2019-02" db="EMBL/GenBank/DDBJ databases">
        <title>Genome sequencing of the rare red list fungi Hericium alpestre (H. flagellum).</title>
        <authorList>
            <person name="Buettner E."/>
            <person name="Kellner H."/>
        </authorList>
    </citation>
    <scope>NUCLEOTIDE SEQUENCE [LARGE SCALE GENOMIC DNA]</scope>
    <source>
        <strain evidence="1 2">DSM 108284</strain>
    </source>
</reference>
<evidence type="ECO:0000313" key="2">
    <source>
        <dbReference type="Proteomes" id="UP000298061"/>
    </source>
</evidence>
<proteinExistence type="predicted"/>
<dbReference type="AlphaFoldDB" id="A0A4Z0A6F1"/>
<evidence type="ECO:0000313" key="1">
    <source>
        <dbReference type="EMBL" id="TFY81238.1"/>
    </source>
</evidence>
<dbReference type="EMBL" id="SFCI01000234">
    <property type="protein sequence ID" value="TFY81238.1"/>
    <property type="molecule type" value="Genomic_DNA"/>
</dbReference>